<feature type="transmembrane region" description="Helical" evidence="11">
    <location>
        <begin position="236"/>
        <end position="257"/>
    </location>
</feature>
<dbReference type="STRING" id="339866.GCA_001418255_00035"/>
<keyword evidence="4 11" id="KW-1133">Transmembrane helix</keyword>
<evidence type="ECO:0000256" key="9">
    <source>
        <dbReference type="ARBA" id="ARBA00023303"/>
    </source>
</evidence>
<evidence type="ECO:0000256" key="5">
    <source>
        <dbReference type="ARBA" id="ARBA00023065"/>
    </source>
</evidence>
<keyword evidence="9" id="KW-0407">Ion channel</keyword>
<evidence type="ECO:0000313" key="12">
    <source>
        <dbReference type="EMBL" id="CUA92917.1"/>
    </source>
</evidence>
<proteinExistence type="predicted"/>
<sequence>MTSALLGRLRLFWHNLDPMVPMTLVGALVGFISAIAVEGFRQAMYAIMRLYSEQEHLVAAATGLPLWARVVIPTVGATLGGLVMWAGHRWIKRPRGPEYMEAVLVGDGRLPLGPNLTRTLSSLVGVSSGITIGREGTMIQFAALVSSLLGRIGKTDAAHRRLIVACGAAAGFAGAYHAPIAGTLFVAEIILGGLALREIAAVLVAAVMGELTTQALFATGPLYLSHTIPVVGFSDLLDAVFIGLIAGLLGPAFLWLLDNARRRYQPLIGFLPLRMGLAGLLIGLLSMIRPEVWGNGYSVVQSMLVDHWALSTLALVFVLRIIAVTAASAAGIPGGVLTPTLMLGGAIGLMVQHTLLLGDATHAQALWVLVGMGSLLAATTHAPAMSAIMVFEITRNYNVVLAAMPACVVASVIGSLLHERSVYAEALGLKEEQGGSKTSLFQAITGRKPAPQAPDDAAEGPPSGLDPQRPVQSRD</sequence>
<gene>
    <name evidence="12" type="ORF">Ga0061069_10136</name>
</gene>
<feature type="transmembrane region" description="Helical" evidence="11">
    <location>
        <begin position="269"/>
        <end position="288"/>
    </location>
</feature>
<dbReference type="GO" id="GO:0005886">
    <property type="term" value="C:plasma membrane"/>
    <property type="evidence" value="ECO:0007669"/>
    <property type="project" value="TreeGrafter"/>
</dbReference>
<evidence type="ECO:0000256" key="6">
    <source>
        <dbReference type="ARBA" id="ARBA00023136"/>
    </source>
</evidence>
<keyword evidence="8" id="KW-0868">Chloride</keyword>
<evidence type="ECO:0000256" key="7">
    <source>
        <dbReference type="ARBA" id="ARBA00023173"/>
    </source>
</evidence>
<dbReference type="PANTHER" id="PTHR43427">
    <property type="entry name" value="CHLORIDE CHANNEL PROTEIN CLC-E"/>
    <property type="match status" value="1"/>
</dbReference>
<organism evidence="12 13">
    <name type="scientific">Thiomonas bhubaneswarensis</name>
    <dbReference type="NCBI Taxonomy" id="339866"/>
    <lineage>
        <taxon>Bacteria</taxon>
        <taxon>Pseudomonadati</taxon>
        <taxon>Pseudomonadota</taxon>
        <taxon>Betaproteobacteria</taxon>
        <taxon>Burkholderiales</taxon>
        <taxon>Thiomonas</taxon>
    </lineage>
</organism>
<dbReference type="Proteomes" id="UP000183649">
    <property type="component" value="Unassembled WGS sequence"/>
</dbReference>
<dbReference type="InterPro" id="IPR014743">
    <property type="entry name" value="Cl-channel_core"/>
</dbReference>
<dbReference type="AlphaFoldDB" id="A0A0K6HPF0"/>
<keyword evidence="3 11" id="KW-0812">Transmembrane</keyword>
<feature type="transmembrane region" description="Helical" evidence="11">
    <location>
        <begin position="365"/>
        <end position="391"/>
    </location>
</feature>
<feature type="transmembrane region" description="Helical" evidence="11">
    <location>
        <begin position="397"/>
        <end position="417"/>
    </location>
</feature>
<evidence type="ECO:0000313" key="13">
    <source>
        <dbReference type="Proteomes" id="UP000183649"/>
    </source>
</evidence>
<evidence type="ECO:0000256" key="2">
    <source>
        <dbReference type="ARBA" id="ARBA00022448"/>
    </source>
</evidence>
<feature type="transmembrane region" description="Helical" evidence="11">
    <location>
        <begin position="20"/>
        <end position="40"/>
    </location>
</feature>
<dbReference type="PANTHER" id="PTHR43427:SF6">
    <property type="entry name" value="CHLORIDE CHANNEL PROTEIN CLC-E"/>
    <property type="match status" value="1"/>
</dbReference>
<feature type="transmembrane region" description="Helical" evidence="11">
    <location>
        <begin position="199"/>
        <end position="224"/>
    </location>
</feature>
<dbReference type="InterPro" id="IPR001807">
    <property type="entry name" value="ClC"/>
</dbReference>
<evidence type="ECO:0000256" key="8">
    <source>
        <dbReference type="ARBA" id="ARBA00023214"/>
    </source>
</evidence>
<dbReference type="Pfam" id="PF00654">
    <property type="entry name" value="Voltage_CLC"/>
    <property type="match status" value="1"/>
</dbReference>
<keyword evidence="5" id="KW-0406">Ion transport</keyword>
<dbReference type="SUPFAM" id="SSF81340">
    <property type="entry name" value="Clc chloride channel"/>
    <property type="match status" value="1"/>
</dbReference>
<dbReference type="RefSeq" id="WP_055449022.1">
    <property type="nucleotide sequence ID" value="NZ_CYHF01000001.1"/>
</dbReference>
<evidence type="ECO:0000256" key="10">
    <source>
        <dbReference type="SAM" id="MobiDB-lite"/>
    </source>
</evidence>
<evidence type="ECO:0000256" key="11">
    <source>
        <dbReference type="SAM" id="Phobius"/>
    </source>
</evidence>
<feature type="region of interest" description="Disordered" evidence="10">
    <location>
        <begin position="432"/>
        <end position="475"/>
    </location>
</feature>
<evidence type="ECO:0000256" key="3">
    <source>
        <dbReference type="ARBA" id="ARBA00022692"/>
    </source>
</evidence>
<feature type="transmembrane region" description="Helical" evidence="11">
    <location>
        <begin position="308"/>
        <end position="330"/>
    </location>
</feature>
<dbReference type="EMBL" id="CYHF01000001">
    <property type="protein sequence ID" value="CUA92917.1"/>
    <property type="molecule type" value="Genomic_DNA"/>
</dbReference>
<comment type="subcellular location">
    <subcellularLocation>
        <location evidence="1">Membrane</location>
        <topology evidence="1">Multi-pass membrane protein</topology>
    </subcellularLocation>
</comment>
<dbReference type="InterPro" id="IPR050368">
    <property type="entry name" value="ClC-type_chloride_channel"/>
</dbReference>
<evidence type="ECO:0000256" key="1">
    <source>
        <dbReference type="ARBA" id="ARBA00004141"/>
    </source>
</evidence>
<keyword evidence="7" id="KW-0869">Chloride channel</keyword>
<dbReference type="GO" id="GO:0005254">
    <property type="term" value="F:chloride channel activity"/>
    <property type="evidence" value="ECO:0007669"/>
    <property type="project" value="UniProtKB-KW"/>
</dbReference>
<keyword evidence="2" id="KW-0813">Transport</keyword>
<protein>
    <submittedName>
        <fullName evidence="12">H+/Cl-antiporter ClcA</fullName>
    </submittedName>
</protein>
<dbReference type="PRINTS" id="PR00762">
    <property type="entry name" value="CLCHANNEL"/>
</dbReference>
<dbReference type="CDD" id="cd00400">
    <property type="entry name" value="Voltage_gated_ClC"/>
    <property type="match status" value="1"/>
</dbReference>
<keyword evidence="6 11" id="KW-0472">Membrane</keyword>
<keyword evidence="13" id="KW-1185">Reference proteome</keyword>
<dbReference type="OrthoDB" id="9767361at2"/>
<feature type="transmembrane region" description="Helical" evidence="11">
    <location>
        <begin position="336"/>
        <end position="358"/>
    </location>
</feature>
<reference evidence="13" key="1">
    <citation type="submission" date="2015-08" db="EMBL/GenBank/DDBJ databases">
        <authorList>
            <person name="Varghese N."/>
        </authorList>
    </citation>
    <scope>NUCLEOTIDE SEQUENCE [LARGE SCALE GENOMIC DNA]</scope>
    <source>
        <strain evidence="13">DSM 18181</strain>
    </source>
</reference>
<dbReference type="Gene3D" id="1.10.3080.10">
    <property type="entry name" value="Clc chloride channel"/>
    <property type="match status" value="1"/>
</dbReference>
<evidence type="ECO:0000256" key="4">
    <source>
        <dbReference type="ARBA" id="ARBA00022989"/>
    </source>
</evidence>
<accession>A0A0K6HPF0</accession>
<name>A0A0K6HPF0_9BURK</name>
<dbReference type="GO" id="GO:0034707">
    <property type="term" value="C:chloride channel complex"/>
    <property type="evidence" value="ECO:0007669"/>
    <property type="project" value="UniProtKB-KW"/>
</dbReference>
<feature type="transmembrane region" description="Helical" evidence="11">
    <location>
        <begin position="162"/>
        <end position="187"/>
    </location>
</feature>